<feature type="compositionally biased region" description="Basic and acidic residues" evidence="1">
    <location>
        <begin position="220"/>
        <end position="237"/>
    </location>
</feature>
<dbReference type="EMBL" id="JBBPBK010000220">
    <property type="protein sequence ID" value="KAK9266142.1"/>
    <property type="molecule type" value="Genomic_DNA"/>
</dbReference>
<feature type="compositionally biased region" description="Polar residues" evidence="1">
    <location>
        <begin position="209"/>
        <end position="219"/>
    </location>
</feature>
<dbReference type="PANTHER" id="PTHR33130">
    <property type="entry name" value="PUTATIVE (DUF1639)-RELATED"/>
    <property type="match status" value="1"/>
</dbReference>
<reference evidence="3" key="2">
    <citation type="submission" date="2024-04" db="EMBL/GenBank/DDBJ databases">
        <authorList>
            <person name="Xu W."/>
            <person name="Ren C."/>
        </authorList>
    </citation>
    <scope>NUCLEOTIDE SEQUENCE</scope>
    <source>
        <strain evidence="3">Hangzhou</strain>
        <tissue evidence="3">Leaves</tissue>
    </source>
</reference>
<feature type="region of interest" description="Disordered" evidence="1">
    <location>
        <begin position="209"/>
        <end position="237"/>
    </location>
</feature>
<comment type="caution">
    <text evidence="3">The sequence shown here is derived from an EMBL/GenBank/DDBJ whole genome shotgun (WGS) entry which is preliminary data.</text>
</comment>
<dbReference type="PANTHER" id="PTHR33130:SF41">
    <property type="entry name" value="NEUROFILAMENT HEAVY POLYPEPTIDE-LIKE"/>
    <property type="match status" value="1"/>
</dbReference>
<feature type="region of interest" description="Disordered" evidence="1">
    <location>
        <begin position="1"/>
        <end position="31"/>
    </location>
</feature>
<dbReference type="AlphaFoldDB" id="A0AAP0WN48"/>
<keyword evidence="4" id="KW-1185">Reference proteome</keyword>
<reference evidence="3 4" key="1">
    <citation type="journal article" date="2024" name="Plant J.">
        <title>Genome sequences and population genomics reveal climatic adaptation and genomic divergence between two closely related sweetgum species.</title>
        <authorList>
            <person name="Xu W.Q."/>
            <person name="Ren C.Q."/>
            <person name="Zhang X.Y."/>
            <person name="Comes H.P."/>
            <person name="Liu X.H."/>
            <person name="Li Y.G."/>
            <person name="Kettle C.J."/>
            <person name="Jalonen R."/>
            <person name="Gaisberger H."/>
            <person name="Ma Y.Z."/>
            <person name="Qiu Y.X."/>
        </authorList>
    </citation>
    <scope>NUCLEOTIDE SEQUENCE [LARGE SCALE GENOMIC DNA]</scope>
    <source>
        <strain evidence="3">Hangzhou</strain>
    </source>
</reference>
<feature type="compositionally biased region" description="Low complexity" evidence="1">
    <location>
        <begin position="17"/>
        <end position="27"/>
    </location>
</feature>
<evidence type="ECO:0000313" key="2">
    <source>
        <dbReference type="EMBL" id="KAK9266142.1"/>
    </source>
</evidence>
<evidence type="ECO:0000313" key="3">
    <source>
        <dbReference type="EMBL" id="KAK9274329.1"/>
    </source>
</evidence>
<dbReference type="EMBL" id="JBBPBK010000012">
    <property type="protein sequence ID" value="KAK9274329.1"/>
    <property type="molecule type" value="Genomic_DNA"/>
</dbReference>
<dbReference type="InterPro" id="IPR012438">
    <property type="entry name" value="DUF1639"/>
</dbReference>
<organism evidence="3 4">
    <name type="scientific">Liquidambar formosana</name>
    <name type="common">Formosan gum</name>
    <dbReference type="NCBI Taxonomy" id="63359"/>
    <lineage>
        <taxon>Eukaryota</taxon>
        <taxon>Viridiplantae</taxon>
        <taxon>Streptophyta</taxon>
        <taxon>Embryophyta</taxon>
        <taxon>Tracheophyta</taxon>
        <taxon>Spermatophyta</taxon>
        <taxon>Magnoliopsida</taxon>
        <taxon>eudicotyledons</taxon>
        <taxon>Gunneridae</taxon>
        <taxon>Pentapetalae</taxon>
        <taxon>Saxifragales</taxon>
        <taxon>Altingiaceae</taxon>
        <taxon>Liquidambar</taxon>
    </lineage>
</organism>
<proteinExistence type="predicted"/>
<sequence>MVFTSISEAETLHRNESMTSTSTSSKSHPLHNFPMPYLKWSTNTANNHRCRKLADSAQKSPQHDSELRFTSPSRSDSESENRRRFPVFEGVKNGLSAAGSDVLIEKSEKQSTVPDRLIEKAEEKSTVSDVLSEKSEVRSKILIRLRPKNKSDDVAEEGTVMGGGGGEGEESAAKTWNLRPRRAAYKKSDANGGTLKIGGALLMEINKQPQLQQTTPSRTETTRLRNHPDAKIAETKEKKKKKLSITISLSRREIEEDIFAMTGSKPARRPKKRAKNVQKQLDCAFPGLWLAEITPDSYRVPDTPAKGR</sequence>
<protein>
    <submittedName>
        <fullName evidence="3">Uncharacterized protein</fullName>
    </submittedName>
</protein>
<gene>
    <name evidence="2" type="ORF">L1049_001626</name>
    <name evidence="3" type="ORF">L1049_019143</name>
</gene>
<evidence type="ECO:0000256" key="1">
    <source>
        <dbReference type="SAM" id="MobiDB-lite"/>
    </source>
</evidence>
<feature type="region of interest" description="Disordered" evidence="1">
    <location>
        <begin position="54"/>
        <end position="86"/>
    </location>
</feature>
<name>A0AAP0WN48_LIQFO</name>
<accession>A0AAP0WN48</accession>
<dbReference type="Pfam" id="PF07797">
    <property type="entry name" value="DUF1639"/>
    <property type="match status" value="1"/>
</dbReference>
<dbReference type="Proteomes" id="UP001415857">
    <property type="component" value="Unassembled WGS sequence"/>
</dbReference>
<evidence type="ECO:0000313" key="4">
    <source>
        <dbReference type="Proteomes" id="UP001415857"/>
    </source>
</evidence>
<feature type="region of interest" description="Disordered" evidence="1">
    <location>
        <begin position="153"/>
        <end position="172"/>
    </location>
</feature>